<evidence type="ECO:0000256" key="1">
    <source>
        <dbReference type="SAM" id="MobiDB-lite"/>
    </source>
</evidence>
<dbReference type="EMBL" id="BMPT01000004">
    <property type="protein sequence ID" value="GGM19076.1"/>
    <property type="molecule type" value="Genomic_DNA"/>
</dbReference>
<evidence type="ECO:0000313" key="3">
    <source>
        <dbReference type="EMBL" id="GGM19076.1"/>
    </source>
</evidence>
<evidence type="ECO:0000256" key="2">
    <source>
        <dbReference type="SAM" id="Phobius"/>
    </source>
</evidence>
<gene>
    <name evidence="3" type="ORF">GCM10010102_13230</name>
</gene>
<keyword evidence="4" id="KW-1185">Reference proteome</keyword>
<reference evidence="3" key="1">
    <citation type="journal article" date="2014" name="Int. J. Syst. Evol. Microbiol.">
        <title>Complete genome sequence of Corynebacterium casei LMG S-19264T (=DSM 44701T), isolated from a smear-ripened cheese.</title>
        <authorList>
            <consortium name="US DOE Joint Genome Institute (JGI-PGF)"/>
            <person name="Walter F."/>
            <person name="Albersmeier A."/>
            <person name="Kalinowski J."/>
            <person name="Ruckert C."/>
        </authorList>
    </citation>
    <scope>NUCLEOTIDE SEQUENCE</scope>
    <source>
        <strain evidence="3">JCM 3051</strain>
    </source>
</reference>
<feature type="region of interest" description="Disordered" evidence="1">
    <location>
        <begin position="31"/>
        <end position="60"/>
    </location>
</feature>
<reference evidence="3" key="2">
    <citation type="submission" date="2020-09" db="EMBL/GenBank/DDBJ databases">
        <authorList>
            <person name="Sun Q."/>
            <person name="Ohkuma M."/>
        </authorList>
    </citation>
    <scope>NUCLEOTIDE SEQUENCE</scope>
    <source>
        <strain evidence="3">JCM 3051</strain>
    </source>
</reference>
<proteinExistence type="predicted"/>
<dbReference type="Proteomes" id="UP000655589">
    <property type="component" value="Unassembled WGS sequence"/>
</dbReference>
<sequence length="60" mass="6583">MDPETWPGWIGPLVFVGSMVVVSIAGVRAGRRLGKDPAVRKQDRPCRPDSPERRRGGPSQ</sequence>
<comment type="caution">
    <text evidence="3">The sequence shown here is derived from an EMBL/GenBank/DDBJ whole genome shotgun (WGS) entry which is preliminary data.</text>
</comment>
<accession>A0A8H9GF78</accession>
<dbReference type="AlphaFoldDB" id="A0A8H9GF78"/>
<keyword evidence="2" id="KW-1133">Transmembrane helix</keyword>
<feature type="compositionally biased region" description="Basic and acidic residues" evidence="1">
    <location>
        <begin position="33"/>
        <end position="60"/>
    </location>
</feature>
<protein>
    <submittedName>
        <fullName evidence="3">Uncharacterized protein</fullName>
    </submittedName>
</protein>
<evidence type="ECO:0000313" key="4">
    <source>
        <dbReference type="Proteomes" id="UP000655589"/>
    </source>
</evidence>
<feature type="transmembrane region" description="Helical" evidence="2">
    <location>
        <begin position="6"/>
        <end position="27"/>
    </location>
</feature>
<organism evidence="3 4">
    <name type="scientific">Promicromonospora citrea</name>
    <dbReference type="NCBI Taxonomy" id="43677"/>
    <lineage>
        <taxon>Bacteria</taxon>
        <taxon>Bacillati</taxon>
        <taxon>Actinomycetota</taxon>
        <taxon>Actinomycetes</taxon>
        <taxon>Micrococcales</taxon>
        <taxon>Promicromonosporaceae</taxon>
        <taxon>Promicromonospora</taxon>
    </lineage>
</organism>
<name>A0A8H9GF78_9MICO</name>
<keyword evidence="2" id="KW-0812">Transmembrane</keyword>
<keyword evidence="2" id="KW-0472">Membrane</keyword>